<evidence type="ECO:0000313" key="1">
    <source>
        <dbReference type="EMBL" id="CAF9938200.1"/>
    </source>
</evidence>
<accession>A0A8H3IXT7</accession>
<protein>
    <submittedName>
        <fullName evidence="1">Uncharacterized protein</fullName>
    </submittedName>
</protein>
<name>A0A8H3IXT7_9LECA</name>
<dbReference type="AlphaFoldDB" id="A0A8H3IXT7"/>
<dbReference type="OrthoDB" id="5334460at2759"/>
<organism evidence="1 2">
    <name type="scientific">Imshaugia aleurites</name>
    <dbReference type="NCBI Taxonomy" id="172621"/>
    <lineage>
        <taxon>Eukaryota</taxon>
        <taxon>Fungi</taxon>
        <taxon>Dikarya</taxon>
        <taxon>Ascomycota</taxon>
        <taxon>Pezizomycotina</taxon>
        <taxon>Lecanoromycetes</taxon>
        <taxon>OSLEUM clade</taxon>
        <taxon>Lecanoromycetidae</taxon>
        <taxon>Lecanorales</taxon>
        <taxon>Lecanorineae</taxon>
        <taxon>Parmeliaceae</taxon>
        <taxon>Imshaugia</taxon>
    </lineage>
</organism>
<gene>
    <name evidence="1" type="ORF">IMSHALPRED_000716</name>
</gene>
<dbReference type="Proteomes" id="UP000664534">
    <property type="component" value="Unassembled WGS sequence"/>
</dbReference>
<evidence type="ECO:0000313" key="2">
    <source>
        <dbReference type="Proteomes" id="UP000664534"/>
    </source>
</evidence>
<proteinExistence type="predicted"/>
<dbReference type="EMBL" id="CAJPDT010000106">
    <property type="protein sequence ID" value="CAF9938200.1"/>
    <property type="molecule type" value="Genomic_DNA"/>
</dbReference>
<keyword evidence="2" id="KW-1185">Reference proteome</keyword>
<comment type="caution">
    <text evidence="1">The sequence shown here is derived from an EMBL/GenBank/DDBJ whole genome shotgun (WGS) entry which is preliminary data.</text>
</comment>
<sequence length="153" mass="16592">MAITDGKTLKLCRNDPSVSGSSVSPPGFCCQPDPDFATSLHDFDSGVTTFYGLQNQQMGFGWSAIGPDPDFDLPECTGLPILRISGPAPNWGQPDPGQYVHNPSGNYHFVDGTPQSVVFAATWIDLRTRFPPDSADARYLQWQGVKGAVWGEE</sequence>
<reference evidence="1" key="1">
    <citation type="submission" date="2021-03" db="EMBL/GenBank/DDBJ databases">
        <authorList>
            <person name="Tagirdzhanova G."/>
        </authorList>
    </citation>
    <scope>NUCLEOTIDE SEQUENCE</scope>
</reference>